<name>A0ACC5QYM4_9HYPH</name>
<keyword evidence="2" id="KW-1185">Reference proteome</keyword>
<sequence length="362" mass="38784">MLYHLLVSLTDEVSVLNVFRYQTTRTGSAILTALLFIWLFGPTIISLLKVKQGRGQPIRSDGPQRHIVEKQGTPTMGGLMILSGIFVSTLLWADLTNYYVWAVLFVTLGFGAIGFYDDFLKVTKSTTHGFSGKIRLLIEVAIAAVAVAIFMGIGDKTISSALAVPFFKDVLIQFGFFFMLVGVFIIVGAGNAVNITDGLDGLAIVPVMIAAGSYGLIAYLVGNAVFAEYLQLHNVKGTGELAVLCGAIVGAGLGFLWFNAPPAMIFMGDTGSLSLGGALGATAVAVKHEIVLAIIGGLFVLETASVIVQVASFKLTGKRVFAMAPLHHHFEQKGWKEPTIVIRFWIIAFVLALIGLSTLKLR</sequence>
<comment type="caution">
    <text evidence="1">The sequence shown here is derived from an EMBL/GenBank/DDBJ whole genome shotgun (WGS) entry which is preliminary data.</text>
</comment>
<evidence type="ECO:0000313" key="1">
    <source>
        <dbReference type="EMBL" id="MBK1865462.1"/>
    </source>
</evidence>
<dbReference type="EC" id="2.7.8.13" evidence="1"/>
<evidence type="ECO:0000313" key="2">
    <source>
        <dbReference type="Proteomes" id="UP000616151"/>
    </source>
</evidence>
<dbReference type="EMBL" id="JAENHL010000004">
    <property type="protein sequence ID" value="MBK1865462.1"/>
    <property type="molecule type" value="Genomic_DNA"/>
</dbReference>
<keyword evidence="1" id="KW-0808">Transferase</keyword>
<protein>
    <submittedName>
        <fullName evidence="1">Phospho-N-acetylmuramoyl-pentapeptide-transferase</fullName>
        <ecNumber evidence="1">2.7.8.13</ecNumber>
    </submittedName>
</protein>
<reference evidence="1" key="1">
    <citation type="submission" date="2021-01" db="EMBL/GenBank/DDBJ databases">
        <authorList>
            <person name="Sun Q."/>
        </authorList>
    </citation>
    <scope>NUCLEOTIDE SEQUENCE</scope>
    <source>
        <strain evidence="1">YIM B02566</strain>
    </source>
</reference>
<proteinExistence type="predicted"/>
<accession>A0ACC5QYM4</accession>
<organism evidence="1 2">
    <name type="scientific">Taklimakanibacter albus</name>
    <dbReference type="NCBI Taxonomy" id="2800327"/>
    <lineage>
        <taxon>Bacteria</taxon>
        <taxon>Pseudomonadati</taxon>
        <taxon>Pseudomonadota</taxon>
        <taxon>Alphaproteobacteria</taxon>
        <taxon>Hyphomicrobiales</taxon>
        <taxon>Aestuariivirgaceae</taxon>
        <taxon>Taklimakanibacter</taxon>
    </lineage>
</organism>
<dbReference type="Proteomes" id="UP000616151">
    <property type="component" value="Unassembled WGS sequence"/>
</dbReference>
<gene>
    <name evidence="1" type="ORF">JHL16_03795</name>
</gene>